<dbReference type="Gene3D" id="3.40.50.300">
    <property type="entry name" value="P-loop containing nucleotide triphosphate hydrolases"/>
    <property type="match status" value="1"/>
</dbReference>
<dbReference type="InterPro" id="IPR027417">
    <property type="entry name" value="P-loop_NTPase"/>
</dbReference>
<evidence type="ECO:0000313" key="3">
    <source>
        <dbReference type="Proteomes" id="UP001594288"/>
    </source>
</evidence>
<reference evidence="2 3" key="1">
    <citation type="submission" date="2024-09" db="EMBL/GenBank/DDBJ databases">
        <authorList>
            <person name="D'Angelo T."/>
        </authorList>
    </citation>
    <scope>NUCLEOTIDE SEQUENCE [LARGE SCALE GENOMIC DNA]</scope>
    <source>
        <strain evidence="2">SAG AM-311-F02</strain>
    </source>
</reference>
<dbReference type="EMBL" id="JBHPEI010000007">
    <property type="protein sequence ID" value="MFC1799468.1"/>
    <property type="molecule type" value="Genomic_DNA"/>
</dbReference>
<name>A0ABV6YN58_UNCEI</name>
<feature type="compositionally biased region" description="Polar residues" evidence="1">
    <location>
        <begin position="35"/>
        <end position="44"/>
    </location>
</feature>
<accession>A0ABV6YN58</accession>
<organism evidence="2 3">
    <name type="scientific">Eiseniibacteriota bacterium</name>
    <dbReference type="NCBI Taxonomy" id="2212470"/>
    <lineage>
        <taxon>Bacteria</taxon>
        <taxon>Candidatus Eiseniibacteriota</taxon>
    </lineage>
</organism>
<dbReference type="Proteomes" id="UP001594288">
    <property type="component" value="Unassembled WGS sequence"/>
</dbReference>
<protein>
    <submittedName>
        <fullName evidence="2">MinD/ParA family protein</fullName>
    </submittedName>
</protein>
<sequence length="326" mass="34732">MVSERPRRPTRRRKLGRGLSEVSHIFLSGAEKNLKQTPGGTSDTAPDDTGKTIPEGAPDGTGEVLWLPDANLISITSGEKVRGKTFLAANLAFGLFTEGRSVGVVNADSEKPDILDMLSAVAGEGADGLAIASPRFGGLPVGDVFGSFQPTADAAADGGVSPLAALEAVAVRAESVVVDTSPWAEPSRVVWSAAGLTLVVVRTGSEAMQAAYVTVKRVRNISPVARIGLVVNMASSRAEANKCFRKMSEVCRRFLKTNIRNYGYIVQSEIAGEACRKAVPVAQAYPESETTKCIHSILKLIMMDESAIARRRREVTFKTCALREGR</sequence>
<dbReference type="SUPFAM" id="SSF52540">
    <property type="entry name" value="P-loop containing nucleoside triphosphate hydrolases"/>
    <property type="match status" value="1"/>
</dbReference>
<evidence type="ECO:0000256" key="1">
    <source>
        <dbReference type="SAM" id="MobiDB-lite"/>
    </source>
</evidence>
<evidence type="ECO:0000313" key="2">
    <source>
        <dbReference type="EMBL" id="MFC1799468.1"/>
    </source>
</evidence>
<keyword evidence="3" id="KW-1185">Reference proteome</keyword>
<feature type="region of interest" description="Disordered" evidence="1">
    <location>
        <begin position="28"/>
        <end position="61"/>
    </location>
</feature>
<gene>
    <name evidence="2" type="ORF">ACFL2Z_00950</name>
</gene>
<comment type="caution">
    <text evidence="2">The sequence shown here is derived from an EMBL/GenBank/DDBJ whole genome shotgun (WGS) entry which is preliminary data.</text>
</comment>
<proteinExistence type="predicted"/>